<organism evidence="1 2">
    <name type="scientific">Austropuccinia psidii MF-1</name>
    <dbReference type="NCBI Taxonomy" id="1389203"/>
    <lineage>
        <taxon>Eukaryota</taxon>
        <taxon>Fungi</taxon>
        <taxon>Dikarya</taxon>
        <taxon>Basidiomycota</taxon>
        <taxon>Pucciniomycotina</taxon>
        <taxon>Pucciniomycetes</taxon>
        <taxon>Pucciniales</taxon>
        <taxon>Sphaerophragmiaceae</taxon>
        <taxon>Austropuccinia</taxon>
    </lineage>
</organism>
<proteinExistence type="predicted"/>
<dbReference type="Proteomes" id="UP000765509">
    <property type="component" value="Unassembled WGS sequence"/>
</dbReference>
<comment type="caution">
    <text evidence="1">The sequence shown here is derived from an EMBL/GenBank/DDBJ whole genome shotgun (WGS) entry which is preliminary data.</text>
</comment>
<reference evidence="1" key="1">
    <citation type="submission" date="2021-03" db="EMBL/GenBank/DDBJ databases">
        <title>Draft genome sequence of rust myrtle Austropuccinia psidii MF-1, a brazilian biotype.</title>
        <authorList>
            <person name="Quecine M.C."/>
            <person name="Pachon D.M.R."/>
            <person name="Bonatelli M.L."/>
            <person name="Correr F.H."/>
            <person name="Franceschini L.M."/>
            <person name="Leite T.F."/>
            <person name="Margarido G.R.A."/>
            <person name="Almeida C.A."/>
            <person name="Ferrarezi J.A."/>
            <person name="Labate C.A."/>
        </authorList>
    </citation>
    <scope>NUCLEOTIDE SEQUENCE</scope>
    <source>
        <strain evidence="1">MF-1</strain>
    </source>
</reference>
<gene>
    <name evidence="1" type="ORF">O181_007150</name>
</gene>
<accession>A0A9Q3BLU1</accession>
<evidence type="ECO:0000313" key="1">
    <source>
        <dbReference type="EMBL" id="MBW0467435.1"/>
    </source>
</evidence>
<protein>
    <submittedName>
        <fullName evidence="1">Uncharacterized protein</fullName>
    </submittedName>
</protein>
<evidence type="ECO:0000313" key="2">
    <source>
        <dbReference type="Proteomes" id="UP000765509"/>
    </source>
</evidence>
<keyword evidence="2" id="KW-1185">Reference proteome</keyword>
<sequence>MNKNFKRVGVDNVTRELRMEQVHSNVSMVTFNANDFPDGVRPCDLNGGFHAMPNTVKQVVGKGWDKENPFVGKVAGKVLEGKFPGIIGPQCLLEYVPPGPSKNLPRASTPWGLLPWSKWDIPWCRPTHGPAG</sequence>
<dbReference type="EMBL" id="AVOT02001581">
    <property type="protein sequence ID" value="MBW0467435.1"/>
    <property type="molecule type" value="Genomic_DNA"/>
</dbReference>
<name>A0A9Q3BLU1_9BASI</name>
<dbReference type="AlphaFoldDB" id="A0A9Q3BLU1"/>